<proteinExistence type="predicted"/>
<dbReference type="PROSITE" id="PS51898">
    <property type="entry name" value="TYR_RECOMBINASE"/>
    <property type="match status" value="1"/>
</dbReference>
<evidence type="ECO:0000313" key="7">
    <source>
        <dbReference type="EMBL" id="CCV09407.1"/>
    </source>
</evidence>
<evidence type="ECO:0000256" key="3">
    <source>
        <dbReference type="ARBA" id="ARBA00023172"/>
    </source>
</evidence>
<dbReference type="AlphaFoldDB" id="M5EZ13"/>
<accession>M5EZ13</accession>
<dbReference type="EMBL" id="CAUM01000174">
    <property type="protein sequence ID" value="CCV09407.1"/>
    <property type="molecule type" value="Genomic_DNA"/>
</dbReference>
<dbReference type="GO" id="GO:0003677">
    <property type="term" value="F:DNA binding"/>
    <property type="evidence" value="ECO:0007669"/>
    <property type="project" value="UniProtKB-UniRule"/>
</dbReference>
<dbReference type="STRING" id="1297569.MESS2_p110006"/>
<evidence type="ECO:0000256" key="1">
    <source>
        <dbReference type="ARBA" id="ARBA00022908"/>
    </source>
</evidence>
<comment type="caution">
    <text evidence="7">The sequence shown here is derived from an EMBL/GenBank/DDBJ whole genome shotgun (WGS) entry which is preliminary data.</text>
</comment>
<dbReference type="InterPro" id="IPR011010">
    <property type="entry name" value="DNA_brk_join_enz"/>
</dbReference>
<evidence type="ECO:0000256" key="2">
    <source>
        <dbReference type="ARBA" id="ARBA00023125"/>
    </source>
</evidence>
<dbReference type="Pfam" id="PF00589">
    <property type="entry name" value="Phage_integrase"/>
    <property type="match status" value="1"/>
</dbReference>
<dbReference type="eggNOG" id="COG0582">
    <property type="taxonomic scope" value="Bacteria"/>
</dbReference>
<dbReference type="PROSITE" id="PS51900">
    <property type="entry name" value="CB"/>
    <property type="match status" value="1"/>
</dbReference>
<evidence type="ECO:0000259" key="6">
    <source>
        <dbReference type="PROSITE" id="PS51900"/>
    </source>
</evidence>
<dbReference type="Gene3D" id="1.10.150.130">
    <property type="match status" value="1"/>
</dbReference>
<dbReference type="InterPro" id="IPR044068">
    <property type="entry name" value="CB"/>
</dbReference>
<dbReference type="InterPro" id="IPR013762">
    <property type="entry name" value="Integrase-like_cat_sf"/>
</dbReference>
<dbReference type="InterPro" id="IPR002104">
    <property type="entry name" value="Integrase_catalytic"/>
</dbReference>
<gene>
    <name evidence="7" type="ORF">MESS2_p110006</name>
</gene>
<evidence type="ECO:0000313" key="8">
    <source>
        <dbReference type="Proteomes" id="UP000012062"/>
    </source>
</evidence>
<dbReference type="Proteomes" id="UP000012062">
    <property type="component" value="Unassembled WGS sequence"/>
</dbReference>
<sequence>MQTEPNVTPSAEDICRVWRADRHLSSGAAIVYMQRIKLFRAYCVEHGLVERGELTLERVNRFIDWYAQRRNLDPRSLHLFRSGLRSLNRIYHSLGLAPPPWRSPRPAKPPATPLLSEYADYLLRHRGNPQATVDQKLYHIGKLQDHLAQAGEDWHSIRLVDVDAFLVAYAQRYSRSYVSGVACSIRCFLRFLHWSDRIPVDLSEAVIAPVQPRLERPRRALAWEDVQRLLKAVDRSTLMGLRDYALLLMMSTYGLGAGEAIRLRFEDIDWEADTLSVVRPKTGTAFTLPLLPAVAKALADYLGSMKKLGVSSAPG</sequence>
<keyword evidence="1" id="KW-0229">DNA integration</keyword>
<organism evidence="7 8">
    <name type="scientific">Mesorhizobium metallidurans STM 2683</name>
    <dbReference type="NCBI Taxonomy" id="1297569"/>
    <lineage>
        <taxon>Bacteria</taxon>
        <taxon>Pseudomonadati</taxon>
        <taxon>Pseudomonadota</taxon>
        <taxon>Alphaproteobacteria</taxon>
        <taxon>Hyphomicrobiales</taxon>
        <taxon>Phyllobacteriaceae</taxon>
        <taxon>Mesorhizobium</taxon>
    </lineage>
</organism>
<dbReference type="InterPro" id="IPR010998">
    <property type="entry name" value="Integrase_recombinase_N"/>
</dbReference>
<name>M5EZ13_9HYPH</name>
<dbReference type="Pfam" id="PF02899">
    <property type="entry name" value="Phage_int_SAM_1"/>
    <property type="match status" value="1"/>
</dbReference>
<protein>
    <submittedName>
        <fullName evidence="7">Integrase/recombinase</fullName>
    </submittedName>
</protein>
<evidence type="ECO:0000259" key="5">
    <source>
        <dbReference type="PROSITE" id="PS51898"/>
    </source>
</evidence>
<keyword evidence="2 4" id="KW-0238">DNA-binding</keyword>
<dbReference type="OrthoDB" id="67979at2"/>
<keyword evidence="8" id="KW-1185">Reference proteome</keyword>
<dbReference type="GO" id="GO:0015074">
    <property type="term" value="P:DNA integration"/>
    <property type="evidence" value="ECO:0007669"/>
    <property type="project" value="UniProtKB-KW"/>
</dbReference>
<dbReference type="RefSeq" id="WP_008878259.1">
    <property type="nucleotide sequence ID" value="NZ_CAUM01000174.1"/>
</dbReference>
<dbReference type="GO" id="GO:0006310">
    <property type="term" value="P:DNA recombination"/>
    <property type="evidence" value="ECO:0007669"/>
    <property type="project" value="UniProtKB-KW"/>
</dbReference>
<feature type="domain" description="Tyr recombinase" evidence="5">
    <location>
        <begin position="216"/>
        <end position="315"/>
    </location>
</feature>
<keyword evidence="3" id="KW-0233">DNA recombination</keyword>
<evidence type="ECO:0000256" key="4">
    <source>
        <dbReference type="PROSITE-ProRule" id="PRU01248"/>
    </source>
</evidence>
<feature type="domain" description="Core-binding (CB)" evidence="6">
    <location>
        <begin position="113"/>
        <end position="193"/>
    </location>
</feature>
<dbReference type="InterPro" id="IPR004107">
    <property type="entry name" value="Integrase_SAM-like_N"/>
</dbReference>
<dbReference type="SUPFAM" id="SSF56349">
    <property type="entry name" value="DNA breaking-rejoining enzymes"/>
    <property type="match status" value="1"/>
</dbReference>
<reference evidence="7 8" key="1">
    <citation type="submission" date="2013-02" db="EMBL/GenBank/DDBJ databases">
        <authorList>
            <person name="Genoscope - CEA"/>
        </authorList>
    </citation>
    <scope>NUCLEOTIDE SEQUENCE [LARGE SCALE GENOMIC DNA]</scope>
    <source>
        <strain evidence="7 8">STM 2683</strain>
    </source>
</reference>
<dbReference type="Gene3D" id="1.10.443.10">
    <property type="entry name" value="Intergrase catalytic core"/>
    <property type="match status" value="1"/>
</dbReference>